<dbReference type="PANTHER" id="PTHR43861">
    <property type="entry name" value="TRANS-ACONITATE 2-METHYLTRANSFERASE-RELATED"/>
    <property type="match status" value="1"/>
</dbReference>
<reference evidence="2" key="1">
    <citation type="submission" date="2020-03" db="EMBL/GenBank/DDBJ databases">
        <title>The deep terrestrial virosphere.</title>
        <authorList>
            <person name="Holmfeldt K."/>
            <person name="Nilsson E."/>
            <person name="Simone D."/>
            <person name="Lopez-Fernandez M."/>
            <person name="Wu X."/>
            <person name="de Brujin I."/>
            <person name="Lundin D."/>
            <person name="Andersson A."/>
            <person name="Bertilsson S."/>
            <person name="Dopson M."/>
        </authorList>
    </citation>
    <scope>NUCLEOTIDE SEQUENCE</scope>
    <source>
        <strain evidence="2">TM448A02367</strain>
    </source>
</reference>
<accession>A0A6H1ZXB9</accession>
<evidence type="ECO:0000313" key="2">
    <source>
        <dbReference type="EMBL" id="QJA51915.1"/>
    </source>
</evidence>
<proteinExistence type="predicted"/>
<feature type="domain" description="Methyltransferase type 11" evidence="1">
    <location>
        <begin position="46"/>
        <end position="142"/>
    </location>
</feature>
<keyword evidence="2" id="KW-0808">Transferase</keyword>
<dbReference type="AlphaFoldDB" id="A0A6H1ZXB9"/>
<gene>
    <name evidence="2" type="ORF">TM448A02367_0005</name>
</gene>
<dbReference type="CDD" id="cd02440">
    <property type="entry name" value="AdoMet_MTases"/>
    <property type="match status" value="1"/>
</dbReference>
<organism evidence="2">
    <name type="scientific">viral metagenome</name>
    <dbReference type="NCBI Taxonomy" id="1070528"/>
    <lineage>
        <taxon>unclassified sequences</taxon>
        <taxon>metagenomes</taxon>
        <taxon>organismal metagenomes</taxon>
    </lineage>
</organism>
<dbReference type="SUPFAM" id="SSF53335">
    <property type="entry name" value="S-adenosyl-L-methionine-dependent methyltransferases"/>
    <property type="match status" value="1"/>
</dbReference>
<dbReference type="InterPro" id="IPR029063">
    <property type="entry name" value="SAM-dependent_MTases_sf"/>
</dbReference>
<dbReference type="InterPro" id="IPR013216">
    <property type="entry name" value="Methyltransf_11"/>
</dbReference>
<dbReference type="EMBL" id="MT144298">
    <property type="protein sequence ID" value="QJA51915.1"/>
    <property type="molecule type" value="Genomic_DNA"/>
</dbReference>
<dbReference type="GO" id="GO:0008757">
    <property type="term" value="F:S-adenosylmethionine-dependent methyltransferase activity"/>
    <property type="evidence" value="ECO:0007669"/>
    <property type="project" value="InterPro"/>
</dbReference>
<dbReference type="GO" id="GO:0032259">
    <property type="term" value="P:methylation"/>
    <property type="evidence" value="ECO:0007669"/>
    <property type="project" value="UniProtKB-KW"/>
</dbReference>
<name>A0A6H1ZXB9_9ZZZZ</name>
<evidence type="ECO:0000259" key="1">
    <source>
        <dbReference type="Pfam" id="PF08241"/>
    </source>
</evidence>
<dbReference type="Pfam" id="PF08241">
    <property type="entry name" value="Methyltransf_11"/>
    <property type="match status" value="1"/>
</dbReference>
<keyword evidence="2" id="KW-0489">Methyltransferase</keyword>
<dbReference type="Gene3D" id="3.40.50.150">
    <property type="entry name" value="Vaccinia Virus protein VP39"/>
    <property type="match status" value="1"/>
</dbReference>
<sequence>METPVSTSVLTYADHLEEAARKPGHALVYYFRDHYMQFFHPEGRILDLGSFVGATVLHYAELGHEAVGVEAAPTYIRASRGRAKALGLEDRATFVHSMVEDYQPDAPFDACCCTEMLEHTPDPQAIVNKAFECLRPGGIFFVTSPALKTPSSLRLLTLDDLKLLLLGAGFQVTQAFTAVFTARWPQNIAEGTKP</sequence>
<protein>
    <submittedName>
        <fullName evidence="2">Putative methyltransferase</fullName>
    </submittedName>
</protein>